<gene>
    <name evidence="1" type="ORF">J0B03_08980</name>
</gene>
<evidence type="ECO:0000313" key="1">
    <source>
        <dbReference type="EMBL" id="QSX07935.1"/>
    </source>
</evidence>
<dbReference type="KEGG" id="alka:J0B03_08980"/>
<dbReference type="EMBL" id="CP071444">
    <property type="protein sequence ID" value="QSX07935.1"/>
    <property type="molecule type" value="Genomic_DNA"/>
</dbReference>
<keyword evidence="2" id="KW-1185">Reference proteome</keyword>
<accession>A0A974XFT2</accession>
<name>A0A974XFT2_9FIRM</name>
<sequence>MKIAVIDGQGGGIGRVVIEKLRAEFEQKVHIIGLGTNALATAAMLKAGANEGGTGENAIMVNAAKADVIVGSIAILVPDALTGELTTNMASAIARSDAKKVFVPMNKCDIYIAGVANEPLPHYIDYCIKIIKDF</sequence>
<proteinExistence type="predicted"/>
<reference evidence="1" key="1">
    <citation type="submission" date="2021-03" db="EMBL/GenBank/DDBJ databases">
        <title>Alkalibacter marinus sp. nov., isolated from tidal flat sediment.</title>
        <authorList>
            <person name="Namirimu T."/>
            <person name="Yang J.-A."/>
            <person name="Yang S.-H."/>
            <person name="Kim Y.-J."/>
            <person name="Kwon K.K."/>
        </authorList>
    </citation>
    <scope>NUCLEOTIDE SEQUENCE</scope>
    <source>
        <strain evidence="1">ES005</strain>
    </source>
</reference>
<dbReference type="RefSeq" id="WP_207299277.1">
    <property type="nucleotide sequence ID" value="NZ_CP071444.1"/>
</dbReference>
<dbReference type="Pfam" id="PF12953">
    <property type="entry name" value="DUF3842"/>
    <property type="match status" value="1"/>
</dbReference>
<evidence type="ECO:0000313" key="2">
    <source>
        <dbReference type="Proteomes" id="UP000663499"/>
    </source>
</evidence>
<dbReference type="Proteomes" id="UP000663499">
    <property type="component" value="Chromosome"/>
</dbReference>
<dbReference type="AlphaFoldDB" id="A0A974XFT2"/>
<protein>
    <submittedName>
        <fullName evidence="1">DUF3842 family protein</fullName>
    </submittedName>
</protein>
<dbReference type="InterPro" id="IPR024208">
    <property type="entry name" value="DUF3842"/>
</dbReference>
<organism evidence="1 2">
    <name type="scientific">Alkalibacter rhizosphaerae</name>
    <dbReference type="NCBI Taxonomy" id="2815577"/>
    <lineage>
        <taxon>Bacteria</taxon>
        <taxon>Bacillati</taxon>
        <taxon>Bacillota</taxon>
        <taxon>Clostridia</taxon>
        <taxon>Eubacteriales</taxon>
        <taxon>Eubacteriaceae</taxon>
        <taxon>Alkalibacter</taxon>
    </lineage>
</organism>